<keyword evidence="1" id="KW-0812">Transmembrane</keyword>
<dbReference type="RefSeq" id="WP_281093865.1">
    <property type="nucleotide sequence ID" value="NZ_JARYZI010000004.1"/>
</dbReference>
<evidence type="ECO:0000313" key="2">
    <source>
        <dbReference type="EMBL" id="MDH8678037.1"/>
    </source>
</evidence>
<keyword evidence="3" id="KW-1185">Reference proteome</keyword>
<gene>
    <name evidence="2" type="ORF">QE109_07750</name>
</gene>
<evidence type="ECO:0000313" key="3">
    <source>
        <dbReference type="Proteomes" id="UP001158045"/>
    </source>
</evidence>
<organism evidence="2 3">
    <name type="scientific">Fusibacter bizertensis</name>
    <dbReference type="NCBI Taxonomy" id="1488331"/>
    <lineage>
        <taxon>Bacteria</taxon>
        <taxon>Bacillati</taxon>
        <taxon>Bacillota</taxon>
        <taxon>Clostridia</taxon>
        <taxon>Eubacteriales</taxon>
        <taxon>Eubacteriales Family XII. Incertae Sedis</taxon>
        <taxon>Fusibacter</taxon>
    </lineage>
</organism>
<dbReference type="EMBL" id="JARYZI010000004">
    <property type="protein sequence ID" value="MDH8678037.1"/>
    <property type="molecule type" value="Genomic_DNA"/>
</dbReference>
<feature type="transmembrane region" description="Helical" evidence="1">
    <location>
        <begin position="14"/>
        <end position="33"/>
    </location>
</feature>
<keyword evidence="1" id="KW-0472">Membrane</keyword>
<evidence type="ECO:0000256" key="1">
    <source>
        <dbReference type="SAM" id="Phobius"/>
    </source>
</evidence>
<sequence>MDRNRKTKHNLHQVIKIFLFVVIIGTVLLSLYFQSAKTEKSAEKTAHKFLVALYDATPKTLNNILPIQDASAASQDEAFKLYIKNLNQAIRKRFGNCYTDEFWNYMIGNRMWLTAPIAAQNRECDIKVKAVTFKRLNPKEKEVHLNFEVEMAMTSCNNHVVKPVIQSGEMWLVFEGYNYKVSQLIYIDNQLIQYTY</sequence>
<keyword evidence="1" id="KW-1133">Transmembrane helix</keyword>
<comment type="caution">
    <text evidence="2">The sequence shown here is derived from an EMBL/GenBank/DDBJ whole genome shotgun (WGS) entry which is preliminary data.</text>
</comment>
<name>A0ABT6NC86_9FIRM</name>
<reference evidence="2 3" key="1">
    <citation type="submission" date="2023-04" db="EMBL/GenBank/DDBJ databases">
        <title>Fusibacter bizertensis strain WBS, isolated from littoral bottom sediments of the Arctic seas - biochemical and genomic analysis.</title>
        <authorList>
            <person name="Brioukhanov A.L."/>
        </authorList>
    </citation>
    <scope>NUCLEOTIDE SEQUENCE [LARGE SCALE GENOMIC DNA]</scope>
    <source>
        <strain evidence="2 3">WBS</strain>
    </source>
</reference>
<accession>A0ABT6NC86</accession>
<proteinExistence type="predicted"/>
<protein>
    <submittedName>
        <fullName evidence="2">Uncharacterized protein</fullName>
    </submittedName>
</protein>
<dbReference type="Proteomes" id="UP001158045">
    <property type="component" value="Unassembled WGS sequence"/>
</dbReference>